<dbReference type="PROSITE" id="PS00137">
    <property type="entry name" value="SUBTILASE_HIS"/>
    <property type="match status" value="1"/>
</dbReference>
<dbReference type="GO" id="GO:0004252">
    <property type="term" value="F:serine-type endopeptidase activity"/>
    <property type="evidence" value="ECO:0007669"/>
    <property type="project" value="UniProtKB-UniRule"/>
</dbReference>
<evidence type="ECO:0000256" key="10">
    <source>
        <dbReference type="PROSITE-ProRule" id="PRU01240"/>
    </source>
</evidence>
<reference evidence="14" key="1">
    <citation type="journal article" date="2014" name="Int. J. Syst. Evol. Microbiol.">
        <title>Complete genome sequence of Corynebacterium casei LMG S-19264T (=DSM 44701T), isolated from a smear-ripened cheese.</title>
        <authorList>
            <consortium name="US DOE Joint Genome Institute (JGI-PGF)"/>
            <person name="Walter F."/>
            <person name="Albersmeier A."/>
            <person name="Kalinowski J."/>
            <person name="Ruckert C."/>
        </authorList>
    </citation>
    <scope>NUCLEOTIDE SEQUENCE</scope>
    <source>
        <strain evidence="14">CGMCC 1.12181</strain>
    </source>
</reference>
<feature type="region of interest" description="Disordered" evidence="11">
    <location>
        <begin position="205"/>
        <end position="242"/>
    </location>
</feature>
<keyword evidence="5 12" id="KW-0732">Signal</keyword>
<feature type="signal peptide" evidence="12">
    <location>
        <begin position="1"/>
        <end position="25"/>
    </location>
</feature>
<evidence type="ECO:0000256" key="5">
    <source>
        <dbReference type="ARBA" id="ARBA00022729"/>
    </source>
</evidence>
<feature type="chain" id="PRO_5037517685" description="P/Homo B domain-containing protein" evidence="12">
    <location>
        <begin position="26"/>
        <end position="851"/>
    </location>
</feature>
<dbReference type="InterPro" id="IPR050131">
    <property type="entry name" value="Peptidase_S8_subtilisin-like"/>
</dbReference>
<dbReference type="GO" id="GO:0005576">
    <property type="term" value="C:extracellular region"/>
    <property type="evidence" value="ECO:0007669"/>
    <property type="project" value="UniProtKB-SubCell"/>
</dbReference>
<feature type="compositionally biased region" description="Polar residues" evidence="11">
    <location>
        <begin position="205"/>
        <end position="220"/>
    </location>
</feature>
<dbReference type="InterPro" id="IPR034176">
    <property type="entry name" value="Peptidases_S8_13"/>
</dbReference>
<keyword evidence="3" id="KW-0964">Secreted</keyword>
<evidence type="ECO:0000256" key="7">
    <source>
        <dbReference type="ARBA" id="ARBA00022825"/>
    </source>
</evidence>
<dbReference type="InterPro" id="IPR002884">
    <property type="entry name" value="P_dom"/>
</dbReference>
<accession>A0A917CDG2</accession>
<keyword evidence="7 10" id="KW-0720">Serine protease</keyword>
<dbReference type="InterPro" id="IPR015500">
    <property type="entry name" value="Peptidase_S8_subtilisin-rel"/>
</dbReference>
<evidence type="ECO:0000256" key="11">
    <source>
        <dbReference type="SAM" id="MobiDB-lite"/>
    </source>
</evidence>
<evidence type="ECO:0000256" key="6">
    <source>
        <dbReference type="ARBA" id="ARBA00022801"/>
    </source>
</evidence>
<dbReference type="FunFam" id="3.40.50.200:FF:000022">
    <property type="entry name" value="Extracellular protease"/>
    <property type="match status" value="1"/>
</dbReference>
<name>A0A917CDG2_9GAMM</name>
<dbReference type="CDD" id="cd07496">
    <property type="entry name" value="Peptidases_S8_13"/>
    <property type="match status" value="1"/>
</dbReference>
<feature type="active site" description="Charge relay system" evidence="9 10">
    <location>
        <position position="243"/>
    </location>
</feature>
<organism evidence="14 15">
    <name type="scientific">Marinicella pacifica</name>
    <dbReference type="NCBI Taxonomy" id="1171543"/>
    <lineage>
        <taxon>Bacteria</taxon>
        <taxon>Pseudomonadati</taxon>
        <taxon>Pseudomonadota</taxon>
        <taxon>Gammaproteobacteria</taxon>
        <taxon>Lysobacterales</taxon>
        <taxon>Marinicellaceae</taxon>
        <taxon>Marinicella</taxon>
    </lineage>
</organism>
<keyword evidence="15" id="KW-1185">Reference proteome</keyword>
<dbReference type="Gene3D" id="2.60.120.380">
    <property type="match status" value="2"/>
</dbReference>
<evidence type="ECO:0000313" key="15">
    <source>
        <dbReference type="Proteomes" id="UP000605253"/>
    </source>
</evidence>
<gene>
    <name evidence="14" type="ORF">GCM10011365_01900</name>
</gene>
<evidence type="ECO:0000256" key="12">
    <source>
        <dbReference type="SAM" id="SignalP"/>
    </source>
</evidence>
<feature type="active site" description="Charge relay system" evidence="9 10">
    <location>
        <position position="183"/>
    </location>
</feature>
<dbReference type="SUPFAM" id="SSF52743">
    <property type="entry name" value="Subtilisin-like"/>
    <property type="match status" value="1"/>
</dbReference>
<comment type="subcellular location">
    <subcellularLocation>
        <location evidence="1">Secreted</location>
    </subcellularLocation>
</comment>
<evidence type="ECO:0000259" key="13">
    <source>
        <dbReference type="PROSITE" id="PS51829"/>
    </source>
</evidence>
<dbReference type="AlphaFoldDB" id="A0A917CDG2"/>
<evidence type="ECO:0000256" key="3">
    <source>
        <dbReference type="ARBA" id="ARBA00022525"/>
    </source>
</evidence>
<dbReference type="FunFam" id="2.60.120.380:FF:000013">
    <property type="entry name" value="Alkaline serine protease"/>
    <property type="match status" value="2"/>
</dbReference>
<dbReference type="Pfam" id="PF01483">
    <property type="entry name" value="P_proprotein"/>
    <property type="match status" value="1"/>
</dbReference>
<keyword evidence="8" id="KW-0865">Zymogen</keyword>
<dbReference type="SUPFAM" id="SSF49785">
    <property type="entry name" value="Galactose-binding domain-like"/>
    <property type="match status" value="1"/>
</dbReference>
<dbReference type="InterPro" id="IPR007280">
    <property type="entry name" value="Peptidase_C_arc/bac"/>
</dbReference>
<dbReference type="PRINTS" id="PR00723">
    <property type="entry name" value="SUBTILISIN"/>
</dbReference>
<evidence type="ECO:0000256" key="4">
    <source>
        <dbReference type="ARBA" id="ARBA00022670"/>
    </source>
</evidence>
<evidence type="ECO:0000256" key="2">
    <source>
        <dbReference type="ARBA" id="ARBA00011073"/>
    </source>
</evidence>
<dbReference type="InterPro" id="IPR023828">
    <property type="entry name" value="Peptidase_S8_Ser-AS"/>
</dbReference>
<sequence length="851" mass="88410">MMFYKKATIPAMVSMALAAASTAWAQDDLLFDRQIVKSPLKVQSSQTHTYQAQAHPLTQSIIVKFKSPSKNTKSAINQVAAMSQKMGVNFEFKRHMSGEAEVWRVANLNKSGFMDLQSVVEQLNADDRVEYAEVDAWIVPYRTPNDSRYNEQWHYKNTTGGMRLPGAWDESTGSTAVTVAVLDTGYRPHPDLVGNVVNEYDMISSSSVGNDGNGRDSNAQDPGDWVTANQCGGTHDAQDSSWHGTHVAGTVAAVSDNGTGVAGVAWNVNLVPVRVLGTCGGSLSDIADGIRWAAGLNVSGVPANSNPADVINMSLGSSSPTACSSTYQNAINAAYNAGATIVVAAGNDNSSSGYPPANCSNVISVAAGANDGARAYYSNYGSTIDITAPGGDGCNPNTNSEPTSLSDCEGGVWDDSRMILSTYNSGTQGPGSNNYGWLQGTSMAAPHVAGLAALIKSVDGSLTPAEVEQMIKDSADSFASVPDHQCTTSICGAGYANATAALQLAAGGGNPPNPGDTVLTKGVAVTGLSAAKNGQLRFTLAVPSGASNLSFNMSGGSGDGDLYVKFGSAPTTSSYDCRPWKSGNNENCDFASPQAGTYHVMINAYSAFSNVSLVGDYDTGSNPPGGGALTNGVAETGLSGAASSETFFTLDVPSGASDLSFVMSGGSGDADLYVKYGSQPTTSSYDCRPWKSGNNETCNISTVQAGTYHVMIRAYSAYSNVSLVGSYTENSGGGNQNFYQNGNNVSIPDNNAGGVTSDINVNRSGNAGTVEIKFDIVHTWRGDLSVKIIAPNGASASLHDRTNSNDSTDNLSKTVSVNASSVSASGIWKLEVIDHAGGDTGYIDSWSIEFQ</sequence>
<protein>
    <recommendedName>
        <fullName evidence="13">P/Homo B domain-containing protein</fullName>
    </recommendedName>
</protein>
<feature type="domain" description="P/Homo B" evidence="13">
    <location>
        <begin position="733"/>
        <end position="851"/>
    </location>
</feature>
<dbReference type="RefSeq" id="WP_188363791.1">
    <property type="nucleotide sequence ID" value="NZ_BAABJF010000011.1"/>
</dbReference>
<evidence type="ECO:0000313" key="14">
    <source>
        <dbReference type="EMBL" id="GGF84549.1"/>
    </source>
</evidence>
<evidence type="ECO:0000256" key="8">
    <source>
        <dbReference type="ARBA" id="ARBA00023145"/>
    </source>
</evidence>
<dbReference type="Proteomes" id="UP000605253">
    <property type="component" value="Unassembled WGS sequence"/>
</dbReference>
<dbReference type="PROSITE" id="PS51829">
    <property type="entry name" value="P_HOMO_B"/>
    <property type="match status" value="1"/>
</dbReference>
<dbReference type="Pfam" id="PF04151">
    <property type="entry name" value="PPC"/>
    <property type="match status" value="2"/>
</dbReference>
<dbReference type="Gene3D" id="3.40.50.200">
    <property type="entry name" value="Peptidase S8/S53 domain"/>
    <property type="match status" value="1"/>
</dbReference>
<evidence type="ECO:0000256" key="1">
    <source>
        <dbReference type="ARBA" id="ARBA00004613"/>
    </source>
</evidence>
<dbReference type="InterPro" id="IPR008979">
    <property type="entry name" value="Galactose-bd-like_sf"/>
</dbReference>
<dbReference type="Gene3D" id="2.60.120.260">
    <property type="entry name" value="Galactose-binding domain-like"/>
    <property type="match status" value="1"/>
</dbReference>
<dbReference type="PROSITE" id="PS51892">
    <property type="entry name" value="SUBTILASE"/>
    <property type="match status" value="1"/>
</dbReference>
<feature type="active site" description="Charge relay system" evidence="9 10">
    <location>
        <position position="442"/>
    </location>
</feature>
<dbReference type="InterPro" id="IPR022398">
    <property type="entry name" value="Peptidase_S8_His-AS"/>
</dbReference>
<dbReference type="PANTHER" id="PTHR43806">
    <property type="entry name" value="PEPTIDASE S8"/>
    <property type="match status" value="1"/>
</dbReference>
<comment type="similarity">
    <text evidence="2 10">Belongs to the peptidase S8 family.</text>
</comment>
<dbReference type="PROSITE" id="PS00138">
    <property type="entry name" value="SUBTILASE_SER"/>
    <property type="match status" value="1"/>
</dbReference>
<dbReference type="EMBL" id="BMEO01000001">
    <property type="protein sequence ID" value="GGF84549.1"/>
    <property type="molecule type" value="Genomic_DNA"/>
</dbReference>
<evidence type="ECO:0000256" key="9">
    <source>
        <dbReference type="PIRSR" id="PIRSR615500-1"/>
    </source>
</evidence>
<dbReference type="PANTHER" id="PTHR43806:SF11">
    <property type="entry name" value="CEREVISIN-RELATED"/>
    <property type="match status" value="1"/>
</dbReference>
<dbReference type="Pfam" id="PF00082">
    <property type="entry name" value="Peptidase_S8"/>
    <property type="match status" value="1"/>
</dbReference>
<dbReference type="GO" id="GO:0006508">
    <property type="term" value="P:proteolysis"/>
    <property type="evidence" value="ECO:0007669"/>
    <property type="project" value="UniProtKB-KW"/>
</dbReference>
<keyword evidence="6 10" id="KW-0378">Hydrolase</keyword>
<proteinExistence type="inferred from homology"/>
<dbReference type="InterPro" id="IPR036852">
    <property type="entry name" value="Peptidase_S8/S53_dom_sf"/>
</dbReference>
<keyword evidence="4 10" id="KW-0645">Protease</keyword>
<reference evidence="14" key="2">
    <citation type="submission" date="2020-09" db="EMBL/GenBank/DDBJ databases">
        <authorList>
            <person name="Sun Q."/>
            <person name="Zhou Y."/>
        </authorList>
    </citation>
    <scope>NUCLEOTIDE SEQUENCE</scope>
    <source>
        <strain evidence="14">CGMCC 1.12181</strain>
    </source>
</reference>
<comment type="caution">
    <text evidence="14">The sequence shown here is derived from an EMBL/GenBank/DDBJ whole genome shotgun (WGS) entry which is preliminary data.</text>
</comment>
<dbReference type="InterPro" id="IPR000209">
    <property type="entry name" value="Peptidase_S8/S53_dom"/>
</dbReference>